<dbReference type="Pfam" id="PF11716">
    <property type="entry name" value="MDMPI_N"/>
    <property type="match status" value="1"/>
</dbReference>
<dbReference type="Gene3D" id="1.20.120.450">
    <property type="entry name" value="dinb family like domain"/>
    <property type="match status" value="1"/>
</dbReference>
<comment type="caution">
    <text evidence="2">The sequence shown here is derived from an EMBL/GenBank/DDBJ whole genome shotgun (WGS) entry which is preliminary data.</text>
</comment>
<proteinExistence type="predicted"/>
<feature type="domain" description="Mycothiol-dependent maleylpyruvate isomerase metal-binding" evidence="1">
    <location>
        <begin position="10"/>
        <end position="115"/>
    </location>
</feature>
<evidence type="ECO:0000313" key="2">
    <source>
        <dbReference type="EMBL" id="RYP83676.1"/>
    </source>
</evidence>
<dbReference type="Proteomes" id="UP000295198">
    <property type="component" value="Unassembled WGS sequence"/>
</dbReference>
<dbReference type="AlphaFoldDB" id="A0A4Q4Z943"/>
<dbReference type="RefSeq" id="WP_134719539.1">
    <property type="nucleotide sequence ID" value="NZ_SDKM01000030.1"/>
</dbReference>
<accession>A0A4Q4Z943</accession>
<name>A0A4Q4Z943_9ACTN</name>
<evidence type="ECO:0000313" key="3">
    <source>
        <dbReference type="Proteomes" id="UP000295198"/>
    </source>
</evidence>
<dbReference type="InterPro" id="IPR024344">
    <property type="entry name" value="MDMPI_metal-binding"/>
</dbReference>
<dbReference type="EMBL" id="SDKM01000030">
    <property type="protein sequence ID" value="RYP83676.1"/>
    <property type="molecule type" value="Genomic_DNA"/>
</dbReference>
<sequence>MTEMADLYDACLDEVDRLAATLTPEQLASVVPATPAWTVHQVIAHLAGSAADASTGRMDGAPGSEWTARHVAELEGRSPGELAASLRSTQAAVAASTEGNPRPAIVWNISVHLADVHEALGLPVLDAALWQPVLAAVGPYRLAGAPARVRCGDEVWGSGDAEAVVTPYELFRALFSRRSRAQMQAWGSPALTAEQLDGVPVFGPRDDDQPLPA</sequence>
<keyword evidence="3" id="KW-1185">Reference proteome</keyword>
<organism evidence="2 3">
    <name type="scientific">Nocardioides guangzhouensis</name>
    <dbReference type="NCBI Taxonomy" id="2497878"/>
    <lineage>
        <taxon>Bacteria</taxon>
        <taxon>Bacillati</taxon>
        <taxon>Actinomycetota</taxon>
        <taxon>Actinomycetes</taxon>
        <taxon>Propionibacteriales</taxon>
        <taxon>Nocardioidaceae</taxon>
        <taxon>Nocardioides</taxon>
    </lineage>
</organism>
<dbReference type="GO" id="GO:0046872">
    <property type="term" value="F:metal ion binding"/>
    <property type="evidence" value="ECO:0007669"/>
    <property type="project" value="InterPro"/>
</dbReference>
<protein>
    <submittedName>
        <fullName evidence="2">DinB family protein</fullName>
    </submittedName>
</protein>
<evidence type="ECO:0000259" key="1">
    <source>
        <dbReference type="Pfam" id="PF11716"/>
    </source>
</evidence>
<reference evidence="2 3" key="1">
    <citation type="submission" date="2019-01" db="EMBL/GenBank/DDBJ databases">
        <title>Nocardioides guangzhouensis sp. nov., an actinobacterium isolated from soil.</title>
        <authorList>
            <person name="Fu Y."/>
            <person name="Cai Y."/>
            <person name="Lin Z."/>
            <person name="Chen P."/>
        </authorList>
    </citation>
    <scope>NUCLEOTIDE SEQUENCE [LARGE SCALE GENOMIC DNA]</scope>
    <source>
        <strain evidence="2 3">130</strain>
    </source>
</reference>
<dbReference type="InterPro" id="IPR034660">
    <property type="entry name" value="DinB/YfiT-like"/>
</dbReference>
<dbReference type="SUPFAM" id="SSF109854">
    <property type="entry name" value="DinB/YfiT-like putative metalloenzymes"/>
    <property type="match status" value="1"/>
</dbReference>
<dbReference type="OrthoDB" id="154293at2"/>
<gene>
    <name evidence="2" type="ORF">EKO23_18130</name>
</gene>